<dbReference type="EMBL" id="JAGIZQ010000007">
    <property type="protein sequence ID" value="KAH6617359.1"/>
    <property type="molecule type" value="Genomic_DNA"/>
</dbReference>
<accession>A0ACB7NVU7</accession>
<organism evidence="1 2">
    <name type="scientific">Chaetomium tenue</name>
    <dbReference type="NCBI Taxonomy" id="1854479"/>
    <lineage>
        <taxon>Eukaryota</taxon>
        <taxon>Fungi</taxon>
        <taxon>Dikarya</taxon>
        <taxon>Ascomycota</taxon>
        <taxon>Pezizomycotina</taxon>
        <taxon>Sordariomycetes</taxon>
        <taxon>Sordariomycetidae</taxon>
        <taxon>Sordariales</taxon>
        <taxon>Chaetomiaceae</taxon>
        <taxon>Chaetomium</taxon>
    </lineage>
</organism>
<comment type="caution">
    <text evidence="1">The sequence shown here is derived from an EMBL/GenBank/DDBJ whole genome shotgun (WGS) entry which is preliminary data.</text>
</comment>
<protein>
    <submittedName>
        <fullName evidence="1">Alpha/Beta hydrolase protein</fullName>
    </submittedName>
</protein>
<sequence length="739" mass="80285">MRPARLLGCLACFTVGLAGGTPSDFADGLTVKTITGVYTGLIDPEFPAVRQFRSIPFAEPPVGKRRWLPPEPVRPSLRHSYAHRFPPPCPQYLYKNVTLWNSNMTDFSIRIQGQNRLEGTMAQTSSEDCLYVAIWAPLNATLDSNLPVALFIPGGSFKNGGVDVPYQQPAPWVQRTKRHIFVSAGYRVNIAGFPWAAGLSEQNVGILDVRAALEWVYANIASFGGDPSRITLWGHSAGGVVVDLAAHAFASNPLAAGLFLQSGTAMVNISHPDPAHRNFTSVARTVGCDFPTDPVAELACMRQVPMTLLQNTIGAYPDNGTAFAPVFKPLPDDRVVFFNYTRLAERPGAPHTPRIPVLVSTTANEQASLTEYPLKNVTAGPWQVKVDRETVNVFVCLASNTTQERAMVSGSGSGPGRLVTYRYEYAGNFSSVGPLPWMGAFHGSDVPMLMGTFETVGEGKKRVTGFERRVAERMQDYLLAFMEDPKEGLRREGWLPWGEVEGSEVGGRNMMRFGSGGVVARNLEAKNAAVLVGVGPITPLQYPTVRPELLLGPYETLEEARKEVVEYAITQGYMLVSTGHCRDRTARGKDEEGRPRVTRINMSCHRGGVYMYKSGITGKRPSMTRKTGCPVTFNISRAPPAADLTGLLHMAAFNGNTDMMGTLLNMGKVDVDAYDSTGRTPLHFALEGSKMDACKLLVERGANISRIDSEGLTPLNVAVGKGLEEAIALLTEKGADPNL</sequence>
<keyword evidence="1" id="KW-0378">Hydrolase</keyword>
<keyword evidence="2" id="KW-1185">Reference proteome</keyword>
<evidence type="ECO:0000313" key="2">
    <source>
        <dbReference type="Proteomes" id="UP000724584"/>
    </source>
</evidence>
<evidence type="ECO:0000313" key="1">
    <source>
        <dbReference type="EMBL" id="KAH6617359.1"/>
    </source>
</evidence>
<proteinExistence type="predicted"/>
<reference evidence="1 2" key="1">
    <citation type="journal article" date="2021" name="Nat. Commun.">
        <title>Genetic determinants of endophytism in the Arabidopsis root mycobiome.</title>
        <authorList>
            <person name="Mesny F."/>
            <person name="Miyauchi S."/>
            <person name="Thiergart T."/>
            <person name="Pickel B."/>
            <person name="Atanasova L."/>
            <person name="Karlsson M."/>
            <person name="Huettel B."/>
            <person name="Barry K.W."/>
            <person name="Haridas S."/>
            <person name="Chen C."/>
            <person name="Bauer D."/>
            <person name="Andreopoulos W."/>
            <person name="Pangilinan J."/>
            <person name="LaButti K."/>
            <person name="Riley R."/>
            <person name="Lipzen A."/>
            <person name="Clum A."/>
            <person name="Drula E."/>
            <person name="Henrissat B."/>
            <person name="Kohler A."/>
            <person name="Grigoriev I.V."/>
            <person name="Martin F.M."/>
            <person name="Hacquard S."/>
        </authorList>
    </citation>
    <scope>NUCLEOTIDE SEQUENCE [LARGE SCALE GENOMIC DNA]</scope>
    <source>
        <strain evidence="1 2">MPI-SDFR-AT-0079</strain>
    </source>
</reference>
<name>A0ACB7NVU7_9PEZI</name>
<dbReference type="Proteomes" id="UP000724584">
    <property type="component" value="Unassembled WGS sequence"/>
</dbReference>
<gene>
    <name evidence="1" type="ORF">F5144DRAFT_541461</name>
</gene>